<keyword evidence="1" id="KW-0812">Transmembrane</keyword>
<keyword evidence="1" id="KW-0472">Membrane</keyword>
<sequence length="163" mass="17358">MSIIPQTGGGIAHAVIRVLFIIANLVALGIAAKAISAAHRGVPGVVIAGSVIATATDILSIFAYNRRSHAYPFTMVGDAFAAIAFGVGFSLLAHIVIHDVVNEDNSDDDYYYVDYGDYVMSQAAVASFSLAMIRVASFIGTGVLGCVMARRWDKQDYGRRNNV</sequence>
<organism evidence="2 3">
    <name type="scientific">Sporothrix eucalyptigena</name>
    <dbReference type="NCBI Taxonomy" id="1812306"/>
    <lineage>
        <taxon>Eukaryota</taxon>
        <taxon>Fungi</taxon>
        <taxon>Dikarya</taxon>
        <taxon>Ascomycota</taxon>
        <taxon>Pezizomycotina</taxon>
        <taxon>Sordariomycetes</taxon>
        <taxon>Sordariomycetidae</taxon>
        <taxon>Ophiostomatales</taxon>
        <taxon>Ophiostomataceae</taxon>
        <taxon>Sporothrix</taxon>
    </lineage>
</organism>
<feature type="transmembrane region" description="Helical" evidence="1">
    <location>
        <begin position="123"/>
        <end position="149"/>
    </location>
</feature>
<dbReference type="EMBL" id="CAWUHD010000146">
    <property type="protein sequence ID" value="CAK7235274.1"/>
    <property type="molecule type" value="Genomic_DNA"/>
</dbReference>
<evidence type="ECO:0008006" key="4">
    <source>
        <dbReference type="Google" id="ProtNLM"/>
    </source>
</evidence>
<keyword evidence="3" id="KW-1185">Reference proteome</keyword>
<name>A0ABP0CVR6_9PEZI</name>
<evidence type="ECO:0000256" key="1">
    <source>
        <dbReference type="SAM" id="Phobius"/>
    </source>
</evidence>
<proteinExistence type="predicted"/>
<feature type="transmembrane region" description="Helical" evidence="1">
    <location>
        <begin position="76"/>
        <end position="97"/>
    </location>
</feature>
<comment type="caution">
    <text evidence="2">The sequence shown here is derived from an EMBL/GenBank/DDBJ whole genome shotgun (WGS) entry which is preliminary data.</text>
</comment>
<dbReference type="Proteomes" id="UP001642482">
    <property type="component" value="Unassembled WGS sequence"/>
</dbReference>
<feature type="transmembrane region" description="Helical" evidence="1">
    <location>
        <begin position="12"/>
        <end position="32"/>
    </location>
</feature>
<keyword evidence="1" id="KW-1133">Transmembrane helix</keyword>
<accession>A0ABP0CVR6</accession>
<feature type="transmembrane region" description="Helical" evidence="1">
    <location>
        <begin position="44"/>
        <end position="64"/>
    </location>
</feature>
<protein>
    <recommendedName>
        <fullName evidence="4">MARVEL domain-containing protein</fullName>
    </recommendedName>
</protein>
<gene>
    <name evidence="2" type="ORF">SEUCBS140593_009230</name>
</gene>
<evidence type="ECO:0000313" key="3">
    <source>
        <dbReference type="Proteomes" id="UP001642482"/>
    </source>
</evidence>
<evidence type="ECO:0000313" key="2">
    <source>
        <dbReference type="EMBL" id="CAK7235274.1"/>
    </source>
</evidence>
<reference evidence="2 3" key="1">
    <citation type="submission" date="2024-01" db="EMBL/GenBank/DDBJ databases">
        <authorList>
            <person name="Allen C."/>
            <person name="Tagirdzhanova G."/>
        </authorList>
    </citation>
    <scope>NUCLEOTIDE SEQUENCE [LARGE SCALE GENOMIC DNA]</scope>
</reference>